<accession>A0A484D0T5</accession>
<dbReference type="GO" id="GO:0004869">
    <property type="term" value="F:cysteine-type endopeptidase inhibitor activity"/>
    <property type="evidence" value="ECO:0007669"/>
    <property type="project" value="UniProtKB-KW"/>
</dbReference>
<dbReference type="Proteomes" id="UP000295070">
    <property type="component" value="Chromosome 9"/>
</dbReference>
<comment type="caution">
    <text evidence="8">The sequence shown here is derived from an EMBL/GenBank/DDBJ whole genome shotgun (WGS) entry which is preliminary data.</text>
</comment>
<dbReference type="PANTHER" id="PTHR13814:SF12">
    <property type="entry name" value="KININOGEN-1"/>
    <property type="match status" value="1"/>
</dbReference>
<feature type="domain" description="Cystatin kininogen-type" evidence="7">
    <location>
        <begin position="252"/>
        <end position="357"/>
    </location>
</feature>
<dbReference type="STRING" id="8167.A0A484D0T5"/>
<evidence type="ECO:0000259" key="7">
    <source>
        <dbReference type="PROSITE" id="PS51647"/>
    </source>
</evidence>
<evidence type="ECO:0000256" key="4">
    <source>
        <dbReference type="ARBA" id="ARBA00023157"/>
    </source>
</evidence>
<dbReference type="EMBL" id="SCKG01000009">
    <property type="protein sequence ID" value="TDH08868.1"/>
    <property type="molecule type" value="Genomic_DNA"/>
</dbReference>
<dbReference type="Gene3D" id="3.10.450.10">
    <property type="match status" value="2"/>
</dbReference>
<dbReference type="SUPFAM" id="SSF54403">
    <property type="entry name" value="Cystatin/monellin"/>
    <property type="match status" value="2"/>
</dbReference>
<name>A0A484D0T5_PERFV</name>
<dbReference type="GO" id="GO:0030195">
    <property type="term" value="P:negative regulation of blood coagulation"/>
    <property type="evidence" value="ECO:0007669"/>
    <property type="project" value="TreeGrafter"/>
</dbReference>
<gene>
    <name evidence="8" type="ORF">EPR50_G00102200</name>
</gene>
<evidence type="ECO:0000256" key="5">
    <source>
        <dbReference type="ARBA" id="ARBA00023180"/>
    </source>
</evidence>
<dbReference type="InterPro" id="IPR000010">
    <property type="entry name" value="Cystatin_dom"/>
</dbReference>
<dbReference type="InterPro" id="IPR046350">
    <property type="entry name" value="Cystatin_sf"/>
</dbReference>
<evidence type="ECO:0000313" key="8">
    <source>
        <dbReference type="EMBL" id="TDH08868.1"/>
    </source>
</evidence>
<evidence type="ECO:0000256" key="3">
    <source>
        <dbReference type="ARBA" id="ARBA00022729"/>
    </source>
</evidence>
<keyword evidence="2" id="KW-0789">Thiol protease inhibitor</keyword>
<proteinExistence type="predicted"/>
<dbReference type="InterPro" id="IPR050735">
    <property type="entry name" value="Kininogen_Fetuin_HRG"/>
</dbReference>
<sequence length="469" mass="51734">MSHAEEVKFHRRAGPETISAPSSELPPQMCVIIFLRIPTHSFRRTSFRCPSLWSGVNLFFFKPSRISSRPPPSKTQNRAKHSLGLDDEEQSGAVCAGPAVPPQLSLWTEKHFPLFLLFREVLDVQPGILIFCNDPSVKTAVNSAVTEFNKRLSTGHKLALFQILTASKSKNGSDSVYSLQFTSRRSDCPAGSSKPWTDCDYLPSGHKEPISCNATVFMTDLEADTKQVDCLLDNYIIPVRAPCLGCPQEIDIYSEDLKLPLSISISKFNSMSDSTHLFTLHNLGQVTRQVVAGFRFKLRFDMTKTTCPKNEHKDLNELCVPDEENKEFANCNSTVDVAPWRFEVPQAHIVCEPGAMSSSLFTRRRPPGWSPLRNILYDVPSPSQSPTPTTPPPTKASAKEESSEEDTTVSKPSISPDVIDSPFYCPSKPWKPFNPADPTMPAAPTKAAPEEAATLPSADGTFSDSDLAA</sequence>
<feature type="compositionally biased region" description="Low complexity" evidence="6">
    <location>
        <begin position="436"/>
        <end position="456"/>
    </location>
</feature>
<reference evidence="8 9" key="1">
    <citation type="submission" date="2019-01" db="EMBL/GenBank/DDBJ databases">
        <title>A chromosome-scale genome assembly of the yellow perch, Perca flavescens.</title>
        <authorList>
            <person name="Feron R."/>
            <person name="Morvezen R."/>
            <person name="Bestin A."/>
            <person name="Haffray P."/>
            <person name="Klopp C."/>
            <person name="Zahm M."/>
            <person name="Cabau C."/>
            <person name="Roques C."/>
            <person name="Donnadieu C."/>
            <person name="Bouchez O."/>
            <person name="Christie M."/>
            <person name="Larson W."/>
            <person name="Guiguen Y."/>
        </authorList>
    </citation>
    <scope>NUCLEOTIDE SEQUENCE [LARGE SCALE GENOMIC DNA]</scope>
    <source>
        <strain evidence="8">YP-PL-M2</strain>
        <tissue evidence="8">Blood</tissue>
    </source>
</reference>
<evidence type="ECO:0000313" key="9">
    <source>
        <dbReference type="Proteomes" id="UP000295070"/>
    </source>
</evidence>
<keyword evidence="5" id="KW-0325">Glycoprotein</keyword>
<keyword evidence="4" id="KW-1015">Disulfide bond</keyword>
<evidence type="ECO:0000256" key="1">
    <source>
        <dbReference type="ARBA" id="ARBA00022690"/>
    </source>
</evidence>
<protein>
    <recommendedName>
        <fullName evidence="7">Cystatin kininogen-type domain-containing protein</fullName>
    </recommendedName>
</protein>
<feature type="compositionally biased region" description="Polar residues" evidence="6">
    <location>
        <begin position="460"/>
        <end position="469"/>
    </location>
</feature>
<keyword evidence="1" id="KW-0646">Protease inhibitor</keyword>
<dbReference type="GO" id="GO:0072562">
    <property type="term" value="C:blood microparticle"/>
    <property type="evidence" value="ECO:0007669"/>
    <property type="project" value="TreeGrafter"/>
</dbReference>
<organism evidence="8 9">
    <name type="scientific">Perca flavescens</name>
    <name type="common">American yellow perch</name>
    <name type="synonym">Morone flavescens</name>
    <dbReference type="NCBI Taxonomy" id="8167"/>
    <lineage>
        <taxon>Eukaryota</taxon>
        <taxon>Metazoa</taxon>
        <taxon>Chordata</taxon>
        <taxon>Craniata</taxon>
        <taxon>Vertebrata</taxon>
        <taxon>Euteleostomi</taxon>
        <taxon>Actinopterygii</taxon>
        <taxon>Neopterygii</taxon>
        <taxon>Teleostei</taxon>
        <taxon>Neoteleostei</taxon>
        <taxon>Acanthomorphata</taxon>
        <taxon>Eupercaria</taxon>
        <taxon>Perciformes</taxon>
        <taxon>Percoidei</taxon>
        <taxon>Percidae</taxon>
        <taxon>Percinae</taxon>
        <taxon>Perca</taxon>
    </lineage>
</organism>
<dbReference type="CDD" id="cd00042">
    <property type="entry name" value="CY"/>
    <property type="match status" value="2"/>
</dbReference>
<feature type="compositionally biased region" description="Pro residues" evidence="6">
    <location>
        <begin position="383"/>
        <end position="394"/>
    </location>
</feature>
<feature type="region of interest" description="Disordered" evidence="6">
    <location>
        <begin position="372"/>
        <end position="469"/>
    </location>
</feature>
<dbReference type="PROSITE" id="PS51647">
    <property type="entry name" value="CYSTATIN_KININOGEN"/>
    <property type="match status" value="2"/>
</dbReference>
<dbReference type="PANTHER" id="PTHR13814">
    <property type="entry name" value="FETUIN"/>
    <property type="match status" value="1"/>
</dbReference>
<dbReference type="InterPro" id="IPR027358">
    <property type="entry name" value="Kininogen-type_cystatin_dom"/>
</dbReference>
<keyword evidence="3" id="KW-0732">Signal</keyword>
<evidence type="ECO:0000256" key="6">
    <source>
        <dbReference type="SAM" id="MobiDB-lite"/>
    </source>
</evidence>
<dbReference type="SMART" id="SM00043">
    <property type="entry name" value="CY"/>
    <property type="match status" value="2"/>
</dbReference>
<feature type="region of interest" description="Disordered" evidence="6">
    <location>
        <begin position="1"/>
        <end position="21"/>
    </location>
</feature>
<dbReference type="FunFam" id="3.10.450.10:FF:000002">
    <property type="entry name" value="Kininogen 1"/>
    <property type="match status" value="1"/>
</dbReference>
<evidence type="ECO:0000256" key="2">
    <source>
        <dbReference type="ARBA" id="ARBA00022704"/>
    </source>
</evidence>
<dbReference type="AlphaFoldDB" id="A0A484D0T5"/>
<dbReference type="GO" id="GO:0007204">
    <property type="term" value="P:positive regulation of cytosolic calcium ion concentration"/>
    <property type="evidence" value="ECO:0007669"/>
    <property type="project" value="TreeGrafter"/>
</dbReference>
<keyword evidence="9" id="KW-1185">Reference proteome</keyword>
<feature type="domain" description="Cystatin kininogen-type" evidence="7">
    <location>
        <begin position="132"/>
        <end position="236"/>
    </location>
</feature>
<dbReference type="Pfam" id="PF00031">
    <property type="entry name" value="Cystatin"/>
    <property type="match status" value="2"/>
</dbReference>